<feature type="transmembrane region" description="Helical" evidence="1">
    <location>
        <begin position="104"/>
        <end position="129"/>
    </location>
</feature>
<feature type="transmembrane region" description="Helical" evidence="1">
    <location>
        <begin position="35"/>
        <end position="54"/>
    </location>
</feature>
<feature type="transmembrane region" description="Helical" evidence="1">
    <location>
        <begin position="75"/>
        <end position="98"/>
    </location>
</feature>
<evidence type="ECO:0000256" key="1">
    <source>
        <dbReference type="SAM" id="Phobius"/>
    </source>
</evidence>
<feature type="transmembrane region" description="Helical" evidence="1">
    <location>
        <begin position="136"/>
        <end position="158"/>
    </location>
</feature>
<keyword evidence="1" id="KW-1133">Transmembrane helix</keyword>
<dbReference type="EMBL" id="JADCKC010000001">
    <property type="protein sequence ID" value="MBE5036515.1"/>
    <property type="molecule type" value="Genomic_DNA"/>
</dbReference>
<gene>
    <name evidence="2" type="ORF">INF35_01730</name>
</gene>
<protein>
    <recommendedName>
        <fullName evidence="4">Stage II sporulation protein M</fullName>
    </recommendedName>
</protein>
<organism evidence="2 3">
    <name type="scientific">Gemmiger gallinarum</name>
    <dbReference type="NCBI Taxonomy" id="2779354"/>
    <lineage>
        <taxon>Bacteria</taxon>
        <taxon>Bacillati</taxon>
        <taxon>Bacillota</taxon>
        <taxon>Clostridia</taxon>
        <taxon>Eubacteriales</taxon>
        <taxon>Gemmiger</taxon>
    </lineage>
</organism>
<accession>A0ABR9R056</accession>
<evidence type="ECO:0000313" key="2">
    <source>
        <dbReference type="EMBL" id="MBE5036515.1"/>
    </source>
</evidence>
<name>A0ABR9R056_9FIRM</name>
<evidence type="ECO:0000313" key="3">
    <source>
        <dbReference type="Proteomes" id="UP000768567"/>
    </source>
</evidence>
<sequence>MRAAKTMPIWQPKKQTDRQPVRLPKILASERGLEWSVGLGGLFLIGYIGGILLCREQAPDFGSVLAQYYMDKQNYLSLAAGFGAEFSALFLQAGIILLCGSNALGGGLLAVFFAAKGTLLGICAASVFLNWEARGLIVYWLLTSLPNTAALILLLWLARDAANLSGSLFYAMFNGAGTRGAPERRLRALLLRYLLTLAIGAVCMALSAAASGLFASVLL</sequence>
<dbReference type="RefSeq" id="WP_193499822.1">
    <property type="nucleotide sequence ID" value="NZ_JADCKC010000001.1"/>
</dbReference>
<feature type="transmembrane region" description="Helical" evidence="1">
    <location>
        <begin position="193"/>
        <end position="218"/>
    </location>
</feature>
<proteinExistence type="predicted"/>
<reference evidence="2 3" key="1">
    <citation type="submission" date="2020-10" db="EMBL/GenBank/DDBJ databases">
        <title>ChiBAC.</title>
        <authorList>
            <person name="Zenner C."/>
            <person name="Hitch T.C.A."/>
            <person name="Clavel T."/>
        </authorList>
    </citation>
    <scope>NUCLEOTIDE SEQUENCE [LARGE SCALE GENOMIC DNA]</scope>
    <source>
        <strain evidence="2 3">DSM 109015</strain>
    </source>
</reference>
<keyword evidence="3" id="KW-1185">Reference proteome</keyword>
<comment type="caution">
    <text evidence="2">The sequence shown here is derived from an EMBL/GenBank/DDBJ whole genome shotgun (WGS) entry which is preliminary data.</text>
</comment>
<evidence type="ECO:0008006" key="4">
    <source>
        <dbReference type="Google" id="ProtNLM"/>
    </source>
</evidence>
<keyword evidence="1" id="KW-0472">Membrane</keyword>
<keyword evidence="1" id="KW-0812">Transmembrane</keyword>
<dbReference type="Proteomes" id="UP000768567">
    <property type="component" value="Unassembled WGS sequence"/>
</dbReference>